<proteinExistence type="inferred from homology"/>
<dbReference type="AlphaFoldDB" id="A0A2V1B0H1"/>
<dbReference type="Pfam" id="PF01885">
    <property type="entry name" value="PTS_2-RNA"/>
    <property type="match status" value="1"/>
</dbReference>
<dbReference type="PANTHER" id="PTHR12684">
    <property type="entry name" value="PUTATIVE PHOSPHOTRANSFERASE"/>
    <property type="match status" value="1"/>
</dbReference>
<evidence type="ECO:0000256" key="6">
    <source>
        <dbReference type="ARBA" id="ARBA00047949"/>
    </source>
</evidence>
<comment type="function">
    <text evidence="1">Catalyzes the last step of tRNA splicing, the transfer of the splice junction 2'-phosphate from ligated tRNA to NAD to produce ADP-ribose 1''-2'' cyclic phosphate.</text>
</comment>
<evidence type="ECO:0000256" key="3">
    <source>
        <dbReference type="ARBA" id="ARBA00012007"/>
    </source>
</evidence>
<evidence type="ECO:0000256" key="2">
    <source>
        <dbReference type="ARBA" id="ARBA00009836"/>
    </source>
</evidence>
<reference evidence="7 8" key="1">
    <citation type="submission" date="2017-12" db="EMBL/GenBank/DDBJ databases">
        <title>Genome Sequence of a Multidrug-Resistant Candida haemulonii Isolate from a Patient with Chronic Leg Ulcers in Israel.</title>
        <authorList>
            <person name="Chow N.A."/>
            <person name="Gade L."/>
            <person name="Batra D."/>
            <person name="Rowe L.A."/>
            <person name="Ben-Ami R."/>
            <person name="Loparev V.N."/>
            <person name="Litvintseva A.P."/>
        </authorList>
    </citation>
    <scope>NUCLEOTIDE SEQUENCE [LARGE SCALE GENOMIC DNA]</scope>
    <source>
        <strain evidence="7 8">B11899</strain>
    </source>
</reference>
<comment type="caution">
    <text evidence="7">The sequence shown here is derived from an EMBL/GenBank/DDBJ whole genome shotgun (WGS) entry which is preliminary data.</text>
</comment>
<dbReference type="EC" id="2.7.1.160" evidence="3"/>
<dbReference type="Proteomes" id="UP000244309">
    <property type="component" value="Unassembled WGS sequence"/>
</dbReference>
<evidence type="ECO:0000313" key="8">
    <source>
        <dbReference type="Proteomes" id="UP000244309"/>
    </source>
</evidence>
<dbReference type="OrthoDB" id="419694at2759"/>
<dbReference type="GO" id="GO:0006388">
    <property type="term" value="P:tRNA splicing, via endonucleolytic cleavage and ligation"/>
    <property type="evidence" value="ECO:0007669"/>
    <property type="project" value="TreeGrafter"/>
</dbReference>
<dbReference type="FunFam" id="1.10.10.970:FF:000002">
    <property type="entry name" value="Tpt1p"/>
    <property type="match status" value="1"/>
</dbReference>
<evidence type="ECO:0000313" key="7">
    <source>
        <dbReference type="EMBL" id="PVH22621.1"/>
    </source>
</evidence>
<comment type="catalytic activity">
    <reaction evidence="6">
        <text>2'-phospho-[ligated tRNA] + NAD(+) = mature tRNA + ADP-alpha-D-ribose 1'',2''-cyclic phosphate + nicotinamide</text>
        <dbReference type="Rhea" id="RHEA:23324"/>
        <dbReference type="Rhea" id="RHEA-COMP:11106"/>
        <dbReference type="Rhea" id="RHEA-COMP:11107"/>
        <dbReference type="ChEBI" id="CHEBI:17154"/>
        <dbReference type="ChEBI" id="CHEBI:57540"/>
        <dbReference type="ChEBI" id="CHEBI:76596"/>
        <dbReference type="ChEBI" id="CHEBI:82883"/>
        <dbReference type="ChEBI" id="CHEBI:85027"/>
        <dbReference type="EC" id="2.7.1.160"/>
    </reaction>
</comment>
<dbReference type="InterPro" id="IPR002745">
    <property type="entry name" value="Ptrans_KptA/Tpt1"/>
</dbReference>
<dbReference type="STRING" id="45357.A0A2V1B0H1"/>
<dbReference type="InterPro" id="IPR042080">
    <property type="entry name" value="RNA_2'-PTrans_N"/>
</dbReference>
<gene>
    <name evidence="7" type="ORF">CXQ85_005195</name>
</gene>
<organism evidence="7 8">
    <name type="scientific">Candidozyma haemuli</name>
    <dbReference type="NCBI Taxonomy" id="45357"/>
    <lineage>
        <taxon>Eukaryota</taxon>
        <taxon>Fungi</taxon>
        <taxon>Dikarya</taxon>
        <taxon>Ascomycota</taxon>
        <taxon>Saccharomycotina</taxon>
        <taxon>Pichiomycetes</taxon>
        <taxon>Metschnikowiaceae</taxon>
        <taxon>Candidozyma</taxon>
    </lineage>
</organism>
<dbReference type="Gene3D" id="1.10.10.970">
    <property type="entry name" value="RNA 2'-phosphotransferase, Tpt1/KptA family, N-terminal domain"/>
    <property type="match status" value="1"/>
</dbReference>
<keyword evidence="4" id="KW-0808">Transferase</keyword>
<evidence type="ECO:0000256" key="1">
    <source>
        <dbReference type="ARBA" id="ARBA00003343"/>
    </source>
</evidence>
<evidence type="ECO:0000256" key="4">
    <source>
        <dbReference type="ARBA" id="ARBA00022679"/>
    </source>
</evidence>
<dbReference type="VEuPathDB" id="FungiDB:CXQ85_005195"/>
<evidence type="ECO:0000256" key="5">
    <source>
        <dbReference type="ARBA" id="ARBA00023027"/>
    </source>
</evidence>
<accession>A0A2V1B0H1</accession>
<dbReference type="EMBL" id="PKFO01000008">
    <property type="protein sequence ID" value="PVH22621.1"/>
    <property type="molecule type" value="Genomic_DNA"/>
</dbReference>
<dbReference type="RefSeq" id="XP_025343561.1">
    <property type="nucleotide sequence ID" value="XM_025488794.1"/>
</dbReference>
<dbReference type="PANTHER" id="PTHR12684:SF2">
    <property type="entry name" value="TRNA 2'-PHOSPHOTRANSFERASE 1"/>
    <property type="match status" value="1"/>
</dbReference>
<keyword evidence="8" id="KW-1185">Reference proteome</keyword>
<keyword evidence="5" id="KW-0520">NAD</keyword>
<dbReference type="Gene3D" id="3.20.170.30">
    <property type="match status" value="1"/>
</dbReference>
<protein>
    <recommendedName>
        <fullName evidence="3">2'-phosphotransferase</fullName>
        <ecNumber evidence="3">2.7.1.160</ecNumber>
    </recommendedName>
</protein>
<dbReference type="GO" id="GO:0000215">
    <property type="term" value="F:tRNA 2'-phosphotransferase activity"/>
    <property type="evidence" value="ECO:0007669"/>
    <property type="project" value="UniProtKB-EC"/>
</dbReference>
<dbReference type="SUPFAM" id="SSF56399">
    <property type="entry name" value="ADP-ribosylation"/>
    <property type="match status" value="1"/>
</dbReference>
<name>A0A2V1B0H1_9ASCO</name>
<dbReference type="GeneID" id="37010525"/>
<dbReference type="InterPro" id="IPR042081">
    <property type="entry name" value="RNA_2'-PTrans_C"/>
</dbReference>
<sequence>MSSREVKISKALSYLLRHGAVKEKLPIDSRGFIELKTILNHPRIKTHKATEEEIEQVVVNNDKKRFSIETRKDGKKYICANQGHSLNLVTEENLIQLAWEEMPKKVYHGTFTDKYEAIKSSGGLSKMSRNHIHFTSDAEWSKSGIRKTCNVLIYLDLDKCKEQGLTFFRSANGVILTKGNAKGMIPLECFQEVQTLKKQGAQQS</sequence>
<comment type="similarity">
    <text evidence="2">Belongs to the KptA/TPT1 family.</text>
</comment>